<comment type="similarity">
    <text evidence="1">Belongs to the SCO1/2 family.</text>
</comment>
<dbReference type="STRING" id="1838286.Verru16b_00366"/>
<dbReference type="Proteomes" id="UP000095228">
    <property type="component" value="Chromosome"/>
</dbReference>
<gene>
    <name evidence="7" type="ORF">Verru16b_00366</name>
</gene>
<proteinExistence type="inferred from homology"/>
<feature type="chain" id="PRO_5009304156" evidence="5">
    <location>
        <begin position="20"/>
        <end position="240"/>
    </location>
</feature>
<feature type="binding site" evidence="3">
    <location>
        <position position="118"/>
    </location>
    <ligand>
        <name>Cu cation</name>
        <dbReference type="ChEBI" id="CHEBI:23378"/>
    </ligand>
</feature>
<evidence type="ECO:0000256" key="5">
    <source>
        <dbReference type="SAM" id="SignalP"/>
    </source>
</evidence>
<evidence type="ECO:0000256" key="2">
    <source>
        <dbReference type="ARBA" id="ARBA00023008"/>
    </source>
</evidence>
<keyword evidence="5" id="KW-0732">Signal</keyword>
<keyword evidence="8" id="KW-1185">Reference proteome</keyword>
<dbReference type="InterPro" id="IPR003782">
    <property type="entry name" value="SCO1/SenC"/>
</dbReference>
<dbReference type="PROSITE" id="PS51352">
    <property type="entry name" value="THIOREDOXIN_2"/>
    <property type="match status" value="1"/>
</dbReference>
<feature type="binding site" evidence="3">
    <location>
        <position position="205"/>
    </location>
    <ligand>
        <name>Cu cation</name>
        <dbReference type="ChEBI" id="CHEBI:23378"/>
    </ligand>
</feature>
<name>A0A1I7PI65_9BACT</name>
<organism evidence="7 8">
    <name type="scientific">Lacunisphaera limnophila</name>
    <dbReference type="NCBI Taxonomy" id="1838286"/>
    <lineage>
        <taxon>Bacteria</taxon>
        <taxon>Pseudomonadati</taxon>
        <taxon>Verrucomicrobiota</taxon>
        <taxon>Opitutia</taxon>
        <taxon>Opitutales</taxon>
        <taxon>Opitutaceae</taxon>
        <taxon>Lacunisphaera</taxon>
    </lineage>
</organism>
<dbReference type="Pfam" id="PF02630">
    <property type="entry name" value="SCO1-SenC"/>
    <property type="match status" value="1"/>
</dbReference>
<dbReference type="OrthoDB" id="8550465at2"/>
<dbReference type="PANTHER" id="PTHR12151">
    <property type="entry name" value="ELECTRON TRANSPORT PROTIN SCO1/SENC FAMILY MEMBER"/>
    <property type="match status" value="1"/>
</dbReference>
<dbReference type="CDD" id="cd02968">
    <property type="entry name" value="SCO"/>
    <property type="match status" value="1"/>
</dbReference>
<keyword evidence="4" id="KW-1015">Disulfide bond</keyword>
<dbReference type="InterPro" id="IPR036249">
    <property type="entry name" value="Thioredoxin-like_sf"/>
</dbReference>
<evidence type="ECO:0000313" key="7">
    <source>
        <dbReference type="EMBL" id="AOS43323.1"/>
    </source>
</evidence>
<keyword evidence="3" id="KW-0479">Metal-binding</keyword>
<dbReference type="InterPro" id="IPR013766">
    <property type="entry name" value="Thioredoxin_domain"/>
</dbReference>
<evidence type="ECO:0000313" key="8">
    <source>
        <dbReference type="Proteomes" id="UP000095228"/>
    </source>
</evidence>
<reference evidence="7 8" key="1">
    <citation type="submission" date="2016-06" db="EMBL/GenBank/DDBJ databases">
        <title>Three novel species with peptidoglycan cell walls form the new genus Lacunisphaera gen. nov. in the family Opitutaceae of the verrucomicrobial subdivision 4.</title>
        <authorList>
            <person name="Rast P."/>
            <person name="Gloeckner I."/>
            <person name="Jogler M."/>
            <person name="Boedeker C."/>
            <person name="Jeske O."/>
            <person name="Wiegand S."/>
            <person name="Reinhardt R."/>
            <person name="Schumann P."/>
            <person name="Rohde M."/>
            <person name="Spring S."/>
            <person name="Gloeckner F.O."/>
            <person name="Jogler C."/>
        </authorList>
    </citation>
    <scope>NUCLEOTIDE SEQUENCE [LARGE SCALE GENOMIC DNA]</scope>
    <source>
        <strain evidence="7 8">IG16b</strain>
    </source>
</reference>
<dbReference type="EMBL" id="CP016094">
    <property type="protein sequence ID" value="AOS43323.1"/>
    <property type="molecule type" value="Genomic_DNA"/>
</dbReference>
<accession>A0A1I7PI65</accession>
<dbReference type="Gene3D" id="3.40.30.10">
    <property type="entry name" value="Glutaredoxin"/>
    <property type="match status" value="1"/>
</dbReference>
<feature type="disulfide bond" description="Redox-active" evidence="4">
    <location>
        <begin position="118"/>
        <end position="122"/>
    </location>
</feature>
<dbReference type="PANTHER" id="PTHR12151:SF25">
    <property type="entry name" value="LINALOOL DEHYDRATASE_ISOMERASE DOMAIN-CONTAINING PROTEIN"/>
    <property type="match status" value="1"/>
</dbReference>
<feature type="binding site" evidence="3">
    <location>
        <position position="122"/>
    </location>
    <ligand>
        <name>Cu cation</name>
        <dbReference type="ChEBI" id="CHEBI:23378"/>
    </ligand>
</feature>
<evidence type="ECO:0000259" key="6">
    <source>
        <dbReference type="PROSITE" id="PS51352"/>
    </source>
</evidence>
<feature type="signal peptide" evidence="5">
    <location>
        <begin position="1"/>
        <end position="19"/>
    </location>
</feature>
<dbReference type="SUPFAM" id="SSF52833">
    <property type="entry name" value="Thioredoxin-like"/>
    <property type="match status" value="1"/>
</dbReference>
<protein>
    <submittedName>
        <fullName evidence="7">SCO1/SenC</fullName>
    </submittedName>
</protein>
<keyword evidence="2 3" id="KW-0186">Copper</keyword>
<evidence type="ECO:0000256" key="4">
    <source>
        <dbReference type="PIRSR" id="PIRSR603782-2"/>
    </source>
</evidence>
<feature type="domain" description="Thioredoxin" evidence="6">
    <location>
        <begin position="80"/>
        <end position="240"/>
    </location>
</feature>
<dbReference type="KEGG" id="obg:Verru16b_00366"/>
<dbReference type="AlphaFoldDB" id="A0A1I7PI65"/>
<evidence type="ECO:0000256" key="3">
    <source>
        <dbReference type="PIRSR" id="PIRSR603782-1"/>
    </source>
</evidence>
<sequence>MKTKITLCLALAICRSLLAGDALSPSRASTLLQEDKPAACCAAEPAPKSAACCPTEPEKKDACCSVTEIENRDSQIQNFSPASLYQLDATFTDDRGQPFALGALRGRPVVLTMFFASCGYACPLLLTDMQAIRAKLPAAIRDRAAFVLVSFDTVRDTPAALALYRGQRQLDASWTLLHGDDGAVRELAALLGVKYRQEADGMFAHSNLITILNPAGEVVHQRTGLQGGLDETVRALAAAR</sequence>
<dbReference type="RefSeq" id="WP_083270025.1">
    <property type="nucleotide sequence ID" value="NZ_CP016094.1"/>
</dbReference>
<evidence type="ECO:0000256" key="1">
    <source>
        <dbReference type="ARBA" id="ARBA00010996"/>
    </source>
</evidence>
<dbReference type="GO" id="GO:0046872">
    <property type="term" value="F:metal ion binding"/>
    <property type="evidence" value="ECO:0007669"/>
    <property type="project" value="UniProtKB-KW"/>
</dbReference>